<dbReference type="AlphaFoldDB" id="A0A212KDZ4"/>
<evidence type="ECO:0000259" key="1">
    <source>
        <dbReference type="Pfam" id="PF09924"/>
    </source>
</evidence>
<dbReference type="PANTHER" id="PTHR41373">
    <property type="entry name" value="DUF2156 DOMAIN-CONTAINING PROTEIN"/>
    <property type="match status" value="1"/>
</dbReference>
<sequence>MRNAFSPITLEDMNRYREFHAASGTRAADYSFTNIWGWADHYGLEWRFTDKLCWIRQTKPFVRDWAPMGWWKDVDWAATEEVASGKEFYRVPKPLRLLWEEQLPQGIDAEESRGQWDYLYKTEELAALSGNRFHKKKNLFNQYVKKYPDHAYLPLTIECVEAVLQMQEEWCDWHESPESDALKAENKAIFRVLSNWDRLPGLSGGFIADKGKVIAYTVGEQLTQDTLVIHFEKGDTEYKGIYQAINCFFARDNVERFALINREQDLDDEGLRKAKESYNPVDYVRKHTVRIK</sequence>
<dbReference type="InterPro" id="IPR016181">
    <property type="entry name" value="Acyl_CoA_acyltransferase"/>
</dbReference>
<name>A0A212KDZ4_9DELT</name>
<dbReference type="PANTHER" id="PTHR41373:SF1">
    <property type="entry name" value="PHOSPHATIDYLGLYCEROL LYSYLTRANSFERASE C-TERMINAL DOMAIN-CONTAINING PROTEIN"/>
    <property type="match status" value="1"/>
</dbReference>
<dbReference type="InterPro" id="IPR016732">
    <property type="entry name" value="UCP018688"/>
</dbReference>
<dbReference type="SUPFAM" id="SSF55729">
    <property type="entry name" value="Acyl-CoA N-acyltransferases (Nat)"/>
    <property type="match status" value="2"/>
</dbReference>
<gene>
    <name evidence="2" type="ORF">KL86DPRO_50299</name>
</gene>
<reference evidence="2" key="1">
    <citation type="submission" date="2016-04" db="EMBL/GenBank/DDBJ databases">
        <authorList>
            <person name="Evans L.H."/>
            <person name="Alamgir A."/>
            <person name="Owens N."/>
            <person name="Weber N.D."/>
            <person name="Virtaneva K."/>
            <person name="Barbian K."/>
            <person name="Babar A."/>
            <person name="Rosenke K."/>
        </authorList>
    </citation>
    <scope>NUCLEOTIDE SEQUENCE</scope>
    <source>
        <strain evidence="2">86</strain>
    </source>
</reference>
<protein>
    <recommendedName>
        <fullName evidence="1">Phosphatidylglycerol lysyltransferase C-terminal domain-containing protein</fullName>
    </recommendedName>
</protein>
<dbReference type="Gene3D" id="3.40.630.30">
    <property type="match status" value="1"/>
</dbReference>
<proteinExistence type="predicted"/>
<dbReference type="Pfam" id="PF09924">
    <property type="entry name" value="LPG_synthase_C"/>
    <property type="match status" value="1"/>
</dbReference>
<accession>A0A212KDZ4</accession>
<dbReference type="EMBL" id="FLUQ01000005">
    <property type="protein sequence ID" value="SBW09861.1"/>
    <property type="molecule type" value="Genomic_DNA"/>
</dbReference>
<dbReference type="InterPro" id="IPR024320">
    <property type="entry name" value="LPG_synthase_C"/>
</dbReference>
<evidence type="ECO:0000313" key="2">
    <source>
        <dbReference type="EMBL" id="SBW09861.1"/>
    </source>
</evidence>
<feature type="domain" description="Phosphatidylglycerol lysyltransferase C-terminal" evidence="1">
    <location>
        <begin position="26"/>
        <end position="287"/>
    </location>
</feature>
<organism evidence="2">
    <name type="scientific">uncultured delta proteobacterium</name>
    <dbReference type="NCBI Taxonomy" id="34034"/>
    <lineage>
        <taxon>Bacteria</taxon>
        <taxon>Deltaproteobacteria</taxon>
        <taxon>environmental samples</taxon>
    </lineage>
</organism>
<dbReference type="PIRSF" id="PIRSF018688">
    <property type="entry name" value="UCP018688"/>
    <property type="match status" value="1"/>
</dbReference>